<sequence length="340" mass="38706">MDYINLGRSGLKVSKLCLGTWHLPHLEEKDEYGVYKINVEEVRRIVKRAIDLGINCIDTANRYHGAMAPVDLQHVGTSERILGEVLQGFDRESLVIATKVRGQMAPWPNGEGLSRKHIMWQIRESLKRLRTDYVDLYQMHWPDPSTPIEESMEAMADLVHRGLVNYIGASNFPADAYAYMSQLARELHVPFVSMQELYNWLERDNDAKLETAKRYGLSVLAYSPLAQGFLTGKYLSGVPQSSRATYMPDLPKRYMTPERLEAVKRFHEVAQRLGVKDSQLALAWILKRAEEVGVAIVPIIGATRTEQLEENVEAVSINLKWDVYRELEDIYSALRAKATG</sequence>
<comment type="caution">
    <text evidence="1">The sequence shown here is derived from an EMBL/GenBank/DDBJ whole genome shotgun (WGS) entry which is preliminary data.</text>
</comment>
<dbReference type="EMBL" id="JZWT02000002">
    <property type="protein sequence ID" value="MFB6489823.1"/>
    <property type="molecule type" value="Genomic_DNA"/>
</dbReference>
<organism evidence="1 2">
    <name type="scientific">Thermoproteus sp. AZ2</name>
    <dbReference type="NCBI Taxonomy" id="1609232"/>
    <lineage>
        <taxon>Archaea</taxon>
        <taxon>Thermoproteota</taxon>
        <taxon>Thermoprotei</taxon>
        <taxon>Thermoproteales</taxon>
        <taxon>Thermoproteaceae</taxon>
        <taxon>Thermoproteus</taxon>
    </lineage>
</organism>
<keyword evidence="1" id="KW-0560">Oxidoreductase</keyword>
<protein>
    <submittedName>
        <fullName evidence="1">Aldo/keto reductase</fullName>
        <ecNumber evidence="1">1.1.1.-</ecNumber>
    </submittedName>
</protein>
<proteinExistence type="predicted"/>
<accession>A0ACC6UYZ9</accession>
<dbReference type="Proteomes" id="UP000033636">
    <property type="component" value="Unassembled WGS sequence"/>
</dbReference>
<evidence type="ECO:0000313" key="2">
    <source>
        <dbReference type="Proteomes" id="UP000033636"/>
    </source>
</evidence>
<name>A0ACC6UYZ9_9CREN</name>
<evidence type="ECO:0000313" key="1">
    <source>
        <dbReference type="EMBL" id="MFB6489823.1"/>
    </source>
</evidence>
<reference evidence="1" key="1">
    <citation type="submission" date="2024-07" db="EMBL/GenBank/DDBJ databases">
        <title>Metagenome and Metagenome-Assembled Genomes of Archaea from a hot spring from the geothermal field of Los Azufres, Mexico.</title>
        <authorList>
            <person name="Marin-Paredes R."/>
            <person name="Martinez-Romero E."/>
            <person name="Servin-Garciduenas L.E."/>
        </authorList>
    </citation>
    <scope>NUCLEOTIDE SEQUENCE</scope>
</reference>
<gene>
    <name evidence="1" type="ORF">TU35_001015</name>
</gene>
<dbReference type="EC" id="1.1.1.-" evidence="1"/>